<dbReference type="OrthoDB" id="281380at2"/>
<reference evidence="2 3" key="1">
    <citation type="submission" date="2019-02" db="EMBL/GenBank/DDBJ databases">
        <title>Deep-cultivation of Planctomycetes and their phenomic and genomic characterization uncovers novel biology.</title>
        <authorList>
            <person name="Wiegand S."/>
            <person name="Jogler M."/>
            <person name="Boedeker C."/>
            <person name="Pinto D."/>
            <person name="Vollmers J."/>
            <person name="Rivas-Marin E."/>
            <person name="Kohn T."/>
            <person name="Peeters S.H."/>
            <person name="Heuer A."/>
            <person name="Rast P."/>
            <person name="Oberbeckmann S."/>
            <person name="Bunk B."/>
            <person name="Jeske O."/>
            <person name="Meyerdierks A."/>
            <person name="Storesund J.E."/>
            <person name="Kallscheuer N."/>
            <person name="Luecker S."/>
            <person name="Lage O.M."/>
            <person name="Pohl T."/>
            <person name="Merkel B.J."/>
            <person name="Hornburger P."/>
            <person name="Mueller R.-W."/>
            <person name="Bruemmer F."/>
            <person name="Labrenz M."/>
            <person name="Spormann A.M."/>
            <person name="Op Den Camp H."/>
            <person name="Overmann J."/>
            <person name="Amann R."/>
            <person name="Jetten M.S.M."/>
            <person name="Mascher T."/>
            <person name="Medema M.H."/>
            <person name="Devos D.P."/>
            <person name="Kaster A.-K."/>
            <person name="Ovreas L."/>
            <person name="Rohde M."/>
            <person name="Galperin M.Y."/>
            <person name="Jogler C."/>
        </authorList>
    </citation>
    <scope>NUCLEOTIDE SEQUENCE [LARGE SCALE GENOMIC DNA]</scope>
    <source>
        <strain evidence="2 3">Pla108</strain>
    </source>
</reference>
<organism evidence="2 3">
    <name type="scientific">Botrimarina colliarenosi</name>
    <dbReference type="NCBI Taxonomy" id="2528001"/>
    <lineage>
        <taxon>Bacteria</taxon>
        <taxon>Pseudomonadati</taxon>
        <taxon>Planctomycetota</taxon>
        <taxon>Planctomycetia</taxon>
        <taxon>Pirellulales</taxon>
        <taxon>Lacipirellulaceae</taxon>
        <taxon>Botrimarina</taxon>
    </lineage>
</organism>
<feature type="transmembrane region" description="Helical" evidence="1">
    <location>
        <begin position="60"/>
        <end position="83"/>
    </location>
</feature>
<dbReference type="Proteomes" id="UP000317421">
    <property type="component" value="Unassembled WGS sequence"/>
</dbReference>
<evidence type="ECO:0000313" key="2">
    <source>
        <dbReference type="EMBL" id="TWT99138.1"/>
    </source>
</evidence>
<keyword evidence="1" id="KW-0472">Membrane</keyword>
<accession>A0A5C6AIR6</accession>
<sequence>MSKKHLRKHYFVDRHVQGGIALRAARYWAFSVAVFGMLTVIGWVFVTPGVAALVESPDRLRALLACMAVASVVATLIMPVVLLDLMRFTNRFVGPMVRLREAMRAAAAGEHVDPIRFRDGDYWQEFADAFNAMQARIERPPAVGRREGGAPSA</sequence>
<gene>
    <name evidence="2" type="ORF">Pla108_00710</name>
</gene>
<dbReference type="EMBL" id="SJPR01000001">
    <property type="protein sequence ID" value="TWT99138.1"/>
    <property type="molecule type" value="Genomic_DNA"/>
</dbReference>
<evidence type="ECO:0008006" key="4">
    <source>
        <dbReference type="Google" id="ProtNLM"/>
    </source>
</evidence>
<keyword evidence="1" id="KW-0812">Transmembrane</keyword>
<evidence type="ECO:0000256" key="1">
    <source>
        <dbReference type="SAM" id="Phobius"/>
    </source>
</evidence>
<keyword evidence="1" id="KW-1133">Transmembrane helix</keyword>
<comment type="caution">
    <text evidence="2">The sequence shown here is derived from an EMBL/GenBank/DDBJ whole genome shotgun (WGS) entry which is preliminary data.</text>
</comment>
<name>A0A5C6AIR6_9BACT</name>
<proteinExistence type="predicted"/>
<dbReference type="Gene3D" id="6.10.340.10">
    <property type="match status" value="1"/>
</dbReference>
<feature type="transmembrane region" description="Helical" evidence="1">
    <location>
        <begin position="27"/>
        <end position="54"/>
    </location>
</feature>
<dbReference type="AlphaFoldDB" id="A0A5C6AIR6"/>
<keyword evidence="3" id="KW-1185">Reference proteome</keyword>
<evidence type="ECO:0000313" key="3">
    <source>
        <dbReference type="Proteomes" id="UP000317421"/>
    </source>
</evidence>
<dbReference type="RefSeq" id="WP_146441369.1">
    <property type="nucleotide sequence ID" value="NZ_SJPR01000001.1"/>
</dbReference>
<protein>
    <recommendedName>
        <fullName evidence="4">HAMP domain-containing protein</fullName>
    </recommendedName>
</protein>